<dbReference type="Gene3D" id="3.30.40.10">
    <property type="entry name" value="Zinc/RING finger domain, C3HC4 (zinc finger)"/>
    <property type="match status" value="1"/>
</dbReference>
<reference evidence="6 7" key="1">
    <citation type="submission" date="2021-05" db="EMBL/GenBank/DDBJ databases">
        <title>Genome Assembly of Synthetic Allotetraploid Brassica napus Reveals Homoeologous Exchanges between Subgenomes.</title>
        <authorList>
            <person name="Davis J.T."/>
        </authorList>
    </citation>
    <scope>NUCLEOTIDE SEQUENCE [LARGE SCALE GENOMIC DNA]</scope>
    <source>
        <strain evidence="7">cv. Da-Ae</strain>
        <tissue evidence="6">Seedling</tissue>
    </source>
</reference>
<feature type="transmembrane region" description="Helical" evidence="4">
    <location>
        <begin position="436"/>
        <end position="459"/>
    </location>
</feature>
<name>A0ABQ8AFD5_BRANA</name>
<sequence length="657" mass="75550">MTCMMEKWGNPQKVTDLVSQTPKRRHEWRKRVEHGGGRAEDPMPAARGLAGVERDDNCRLLDYRARERNRANRVLCVCRFRECTFEETTSKSLAFPKMDDQSFSSGGGEEDDEKDLCRICRSPEESGNPLRYPCSCRGSIKYVHEDCLLIWLNRRGYKQCELLLVPVYSESAPERLPLHEFLIEVLLRAARYMKLIVLWIAVILFNTYFVSFHPWAQELAAAAEFQNDSWMSRRLAYWHPGLLYTVIVASFMTMTTIMVTEIGDVDVRRFGRVVEVLWKHMTILCVWYHHKLGRVLGQPIRPIVLPQNAEIHEFGLIRELLFFLDDDAFAFGLDGLCISTCWRQLSVWKLACYAWVHDAAVNLLCLLHSPSDPISSHSPVVFSGAPLHSAETAIKTSFPAIVKWFSLGFRFIAVILPPLLWIFIKEASVLCFKIGVVPWMIGYWLEICTSPLFGTGLFLRFEYLSDFPGMTTLRWVTGTLCLLVAESFMKRIQEIVHKRAFWYLLDVTDPDYDITRMNFGHTLFALASHCVSLVIMFHLPIRAITLISPSVMDEKVSFGARFVYFRLLTSSPNWLIGLTKPAVEILVQKWIITVSSWLELGDFLLVMPRGEDFDQNVRPVMQPRSFLLFCSLAEGSMVTLHGSQNDEDDVKDQRDNR</sequence>
<dbReference type="Proteomes" id="UP000824890">
    <property type="component" value="Unassembled WGS sequence"/>
</dbReference>
<evidence type="ECO:0000313" key="6">
    <source>
        <dbReference type="EMBL" id="KAH0890992.1"/>
    </source>
</evidence>
<keyword evidence="2" id="KW-0863">Zinc-finger</keyword>
<evidence type="ECO:0000256" key="1">
    <source>
        <dbReference type="ARBA" id="ARBA00022723"/>
    </source>
</evidence>
<evidence type="ECO:0000256" key="3">
    <source>
        <dbReference type="ARBA" id="ARBA00022833"/>
    </source>
</evidence>
<dbReference type="EMBL" id="JAGKQM010000013">
    <property type="protein sequence ID" value="KAH0890992.1"/>
    <property type="molecule type" value="Genomic_DNA"/>
</dbReference>
<feature type="transmembrane region" description="Helical" evidence="4">
    <location>
        <begin position="196"/>
        <end position="216"/>
    </location>
</feature>
<feature type="domain" description="RING-CH-type" evidence="5">
    <location>
        <begin position="109"/>
        <end position="170"/>
    </location>
</feature>
<comment type="caution">
    <text evidence="6">The sequence shown here is derived from an EMBL/GenBank/DDBJ whole genome shotgun (WGS) entry which is preliminary data.</text>
</comment>
<dbReference type="SMART" id="SM00744">
    <property type="entry name" value="RINGv"/>
    <property type="match status" value="1"/>
</dbReference>
<evidence type="ECO:0000259" key="5">
    <source>
        <dbReference type="PROSITE" id="PS51292"/>
    </source>
</evidence>
<feature type="transmembrane region" description="Helical" evidence="4">
    <location>
        <begin position="519"/>
        <end position="539"/>
    </location>
</feature>
<dbReference type="Pfam" id="PF12906">
    <property type="entry name" value="RINGv"/>
    <property type="match status" value="1"/>
</dbReference>
<dbReference type="CDD" id="cd16702">
    <property type="entry name" value="RING_CH-C4HC3_MARCH6"/>
    <property type="match status" value="1"/>
</dbReference>
<dbReference type="PROSITE" id="PS51292">
    <property type="entry name" value="ZF_RING_CH"/>
    <property type="match status" value="1"/>
</dbReference>
<accession>A0ABQ8AFD5</accession>
<keyword evidence="4" id="KW-0812">Transmembrane</keyword>
<evidence type="ECO:0000313" key="7">
    <source>
        <dbReference type="Proteomes" id="UP000824890"/>
    </source>
</evidence>
<dbReference type="PANTHER" id="PTHR13145:SF7">
    <property type="entry name" value="RING-CH-TYPE DOMAIN-CONTAINING PROTEIN"/>
    <property type="match status" value="1"/>
</dbReference>
<keyword evidence="3" id="KW-0862">Zinc</keyword>
<dbReference type="PANTHER" id="PTHR13145">
    <property type="entry name" value="SSM4 PROTEIN"/>
    <property type="match status" value="1"/>
</dbReference>
<feature type="transmembrane region" description="Helical" evidence="4">
    <location>
        <begin position="236"/>
        <end position="259"/>
    </location>
</feature>
<organism evidence="6 7">
    <name type="scientific">Brassica napus</name>
    <name type="common">Rape</name>
    <dbReference type="NCBI Taxonomy" id="3708"/>
    <lineage>
        <taxon>Eukaryota</taxon>
        <taxon>Viridiplantae</taxon>
        <taxon>Streptophyta</taxon>
        <taxon>Embryophyta</taxon>
        <taxon>Tracheophyta</taxon>
        <taxon>Spermatophyta</taxon>
        <taxon>Magnoliopsida</taxon>
        <taxon>eudicotyledons</taxon>
        <taxon>Gunneridae</taxon>
        <taxon>Pentapetalae</taxon>
        <taxon>rosids</taxon>
        <taxon>malvids</taxon>
        <taxon>Brassicales</taxon>
        <taxon>Brassicaceae</taxon>
        <taxon>Brassiceae</taxon>
        <taxon>Brassica</taxon>
    </lineage>
</organism>
<gene>
    <name evidence="6" type="ORF">HID58_053421</name>
</gene>
<feature type="transmembrane region" description="Helical" evidence="4">
    <location>
        <begin position="404"/>
        <end position="424"/>
    </location>
</feature>
<evidence type="ECO:0000256" key="4">
    <source>
        <dbReference type="SAM" id="Phobius"/>
    </source>
</evidence>
<proteinExistence type="predicted"/>
<keyword evidence="4" id="KW-0472">Membrane</keyword>
<keyword evidence="4" id="KW-1133">Transmembrane helix</keyword>
<dbReference type="InterPro" id="IPR013083">
    <property type="entry name" value="Znf_RING/FYVE/PHD"/>
</dbReference>
<keyword evidence="7" id="KW-1185">Reference proteome</keyword>
<evidence type="ECO:0000256" key="2">
    <source>
        <dbReference type="ARBA" id="ARBA00022771"/>
    </source>
</evidence>
<dbReference type="InterPro" id="IPR011016">
    <property type="entry name" value="Znf_RING-CH"/>
</dbReference>
<dbReference type="SUPFAM" id="SSF57850">
    <property type="entry name" value="RING/U-box"/>
    <property type="match status" value="1"/>
</dbReference>
<keyword evidence="1" id="KW-0479">Metal-binding</keyword>
<protein>
    <recommendedName>
        <fullName evidence="5">RING-CH-type domain-containing protein</fullName>
    </recommendedName>
</protein>